<name>A0ABS7XVQ0_9FLAO</name>
<dbReference type="RefSeq" id="WP_224476686.1">
    <property type="nucleotide sequence ID" value="NZ_JAIUJS010000001.1"/>
</dbReference>
<evidence type="ECO:0000313" key="2">
    <source>
        <dbReference type="Proteomes" id="UP001198402"/>
    </source>
</evidence>
<proteinExistence type="predicted"/>
<gene>
    <name evidence="1" type="ORF">LBV24_00705</name>
</gene>
<comment type="caution">
    <text evidence="1">The sequence shown here is derived from an EMBL/GenBank/DDBJ whole genome shotgun (WGS) entry which is preliminary data.</text>
</comment>
<keyword evidence="2" id="KW-1185">Reference proteome</keyword>
<reference evidence="2" key="1">
    <citation type="submission" date="2023-07" db="EMBL/GenBank/DDBJ databases">
        <authorList>
            <person name="Yue Y."/>
        </authorList>
    </citation>
    <scope>NUCLEOTIDE SEQUENCE [LARGE SCALE GENOMIC DNA]</scope>
    <source>
        <strain evidence="2">2Y89</strain>
    </source>
</reference>
<accession>A0ABS7XVQ0</accession>
<dbReference type="Proteomes" id="UP001198402">
    <property type="component" value="Unassembled WGS sequence"/>
</dbReference>
<sequence>MARKDKIFKSFLQHEIIVEKYEINENDIPDRVSEGLNSKHPIVKAIALIVDKTEDYNAPSDKALYSQITQFLNESAV</sequence>
<protein>
    <submittedName>
        <fullName evidence="1">Uncharacterized protein</fullName>
    </submittedName>
</protein>
<dbReference type="EMBL" id="JAIUJS010000001">
    <property type="protein sequence ID" value="MCA0151714.1"/>
    <property type="molecule type" value="Genomic_DNA"/>
</dbReference>
<evidence type="ECO:0000313" key="1">
    <source>
        <dbReference type="EMBL" id="MCA0151714.1"/>
    </source>
</evidence>
<organism evidence="1 2">
    <name type="scientific">Winogradskyella vincentii</name>
    <dbReference type="NCBI Taxonomy" id="2877122"/>
    <lineage>
        <taxon>Bacteria</taxon>
        <taxon>Pseudomonadati</taxon>
        <taxon>Bacteroidota</taxon>
        <taxon>Flavobacteriia</taxon>
        <taxon>Flavobacteriales</taxon>
        <taxon>Flavobacteriaceae</taxon>
        <taxon>Winogradskyella</taxon>
    </lineage>
</organism>